<dbReference type="FunCoup" id="A7TJL8">
    <property type="interactions" value="992"/>
</dbReference>
<proteinExistence type="inferred from homology"/>
<comment type="subcellular location">
    <subcellularLocation>
        <location evidence="1">Endoplasmic reticulum</location>
    </subcellularLocation>
</comment>
<evidence type="ECO:0000256" key="11">
    <source>
        <dbReference type="SAM" id="SignalP"/>
    </source>
</evidence>
<organism evidence="17">
    <name type="scientific">Vanderwaltozyma polyspora (strain ATCC 22028 / DSM 70294 / BCRC 21397 / CBS 2163 / NBRC 10782 / NRRL Y-8283 / UCD 57-17)</name>
    <name type="common">Kluyveromyces polysporus</name>
    <dbReference type="NCBI Taxonomy" id="436907"/>
    <lineage>
        <taxon>Eukaryota</taxon>
        <taxon>Fungi</taxon>
        <taxon>Dikarya</taxon>
        <taxon>Ascomycota</taxon>
        <taxon>Saccharomycotina</taxon>
        <taxon>Saccharomycetes</taxon>
        <taxon>Saccharomycetales</taxon>
        <taxon>Saccharomycetaceae</taxon>
        <taxon>Vanderwaltozyma</taxon>
    </lineage>
</organism>
<dbReference type="GO" id="GO:0106407">
    <property type="term" value="F:Glc2Man9GlcNAc2 oligosaccharide glucosidase activity"/>
    <property type="evidence" value="ECO:0007669"/>
    <property type="project" value="EnsemblFungi"/>
</dbReference>
<dbReference type="InterPro" id="IPR033403">
    <property type="entry name" value="DUF5110"/>
</dbReference>
<feature type="domain" description="Glycosyl hydrolase family 31 C-terminal" evidence="15">
    <location>
        <begin position="706"/>
        <end position="797"/>
    </location>
</feature>
<evidence type="ECO:0000256" key="10">
    <source>
        <dbReference type="RuleBase" id="RU361185"/>
    </source>
</evidence>
<dbReference type="InterPro" id="IPR048395">
    <property type="entry name" value="Glyco_hydro_31_C"/>
</dbReference>
<dbReference type="STRING" id="436907.A7TJL8"/>
<dbReference type="GO" id="GO:0006491">
    <property type="term" value="P:N-glycan processing"/>
    <property type="evidence" value="ECO:0007669"/>
    <property type="project" value="EnsemblFungi"/>
</dbReference>
<feature type="domain" description="DUF5110" evidence="14">
    <location>
        <begin position="822"/>
        <end position="857"/>
    </location>
</feature>
<dbReference type="PhylomeDB" id="A7TJL8"/>
<sequence length="935" mass="107870">MIFNNRFLIIFLLPLYWATAFGFTEYLLKTCQQSGFCHRNKVYSQNILKTKNSYYSIDLSSINYEVEKSKSELNLFTANIIKTIPRPDVGDIKVVLPISISFLKDTNSVRLTIDEDRHPELDNSISEILNPYRYNETWKWAFDIDNKDILQGDKLSFYELKGSSNNVISLYNRDNSIKVEVYTNSFKIKVFYNDTLVFTVNDRLFMNLEHKRLKELNFQNINPEETPYNMFGDDFEYSKDDTLKFGPESVALDFTFNNMENVYGIPEHADSLKLKDTSNTEPYRLFNVDVFEYTIDSPMPMYGAIPFMIGTNKDTSAGIFWVNAADTWVDIAYEGSDTKTHWISETGIIDVVLFLGKSPSDLTKNYIKLTGKPQLPLLSSIGYHQCRWNYNDEPDVLNVDSEMDKYQFPFDFIWLDLEYTDDKKYFTWKPNSFPNPKRLLNKLARLGRQLVVLIDPHLKLNYFVSDSVVEDQGCVYNSEGDPFIGHCWPGNSIWIDTLNPIGQKLWDGFFKKFIGSIKNLHIWNDMNEPSIFSGPETTAPKDLIHYAGFEERSIHNIYGLSVHETTYDSLKEIKDGSGLRPFVLTRAFFAGSQRTAATWTGDNAANWDYLRISIPMCLTNNIVGMPFIGADVAGFSGDPEPELLVRWYQAGIWYPFFRGHAHIDTKRREPYLLDEPDRSIVREAIQLRYALLPMLYTSFFNAHRTGTPIMKPMFYDKTMYPELYAIDDQFYVGDSGLLVKPIVDKEATSVEMMFVPGIYYEYTNLSPLIINGIVPQSRNIDAPLDIIPMFIEGGHILTRRNKYRRSSKLMRHDPYTLVIAPDVYGNAFGDLYIDDGETFEFEKGEYLETNFSLNDGKVLKSTVLNEPQFDNVLGNTDIYEIKIATAAIKKTVKKTVTIISGSNKHEVPLHRSEDGNWVSIRYPKIKVDETWEITF</sequence>
<evidence type="ECO:0000259" key="12">
    <source>
        <dbReference type="Pfam" id="PF01055"/>
    </source>
</evidence>
<evidence type="ECO:0000256" key="6">
    <source>
        <dbReference type="ARBA" id="ARBA00022824"/>
    </source>
</evidence>
<dbReference type="HOGENOM" id="CLU_000631_7_0_1"/>
<evidence type="ECO:0000256" key="5">
    <source>
        <dbReference type="ARBA" id="ARBA00022801"/>
    </source>
</evidence>
<feature type="chain" id="PRO_5002715743" description="Glucosidase II subunit alpha" evidence="11">
    <location>
        <begin position="23"/>
        <end position="935"/>
    </location>
</feature>
<dbReference type="InParanoid" id="A7TJL8"/>
<keyword evidence="6" id="KW-0256">Endoplasmic reticulum</keyword>
<dbReference type="InterPro" id="IPR017853">
    <property type="entry name" value="GH"/>
</dbReference>
<dbReference type="GO" id="GO:0070880">
    <property type="term" value="P:fungal-type cell wall beta-glucan biosynthetic process"/>
    <property type="evidence" value="ECO:0007669"/>
    <property type="project" value="EnsemblFungi"/>
</dbReference>
<dbReference type="SUPFAM" id="SSF74650">
    <property type="entry name" value="Galactose mutarotase-like"/>
    <property type="match status" value="1"/>
</dbReference>
<comment type="pathway">
    <text evidence="2">Glycan metabolism; N-glycan metabolism.</text>
</comment>
<keyword evidence="5 10" id="KW-0378">Hydrolase</keyword>
<keyword evidence="4 11" id="KW-0732">Signal</keyword>
<dbReference type="Pfam" id="PF21365">
    <property type="entry name" value="Glyco_hydro_31_3rd"/>
    <property type="match status" value="1"/>
</dbReference>
<dbReference type="GeneID" id="5545786"/>
<dbReference type="Pfam" id="PF13802">
    <property type="entry name" value="Gal_mutarotas_2"/>
    <property type="match status" value="1"/>
</dbReference>
<evidence type="ECO:0000259" key="15">
    <source>
        <dbReference type="Pfam" id="PF21365"/>
    </source>
</evidence>
<name>A7TJL8_VANPO</name>
<dbReference type="CDD" id="cd06603">
    <property type="entry name" value="GH31_GANC_GANAB_alpha"/>
    <property type="match status" value="1"/>
</dbReference>
<protein>
    <recommendedName>
        <fullName evidence="9">Glucosidase II subunit alpha</fullName>
    </recommendedName>
</protein>
<evidence type="ECO:0000313" key="17">
    <source>
        <dbReference type="Proteomes" id="UP000000267"/>
    </source>
</evidence>
<dbReference type="SUPFAM" id="SSF51011">
    <property type="entry name" value="Glycosyl hydrolase domain"/>
    <property type="match status" value="1"/>
</dbReference>
<keyword evidence="17" id="KW-1185">Reference proteome</keyword>
<dbReference type="InterPro" id="IPR013780">
    <property type="entry name" value="Glyco_hydro_b"/>
</dbReference>
<evidence type="ECO:0000259" key="13">
    <source>
        <dbReference type="Pfam" id="PF13802"/>
    </source>
</evidence>
<dbReference type="GO" id="GO:0033919">
    <property type="term" value="F:glucan 1,3-alpha-glucosidase activity"/>
    <property type="evidence" value="ECO:0007669"/>
    <property type="project" value="EnsemblFungi"/>
</dbReference>
<dbReference type="Pfam" id="PF01055">
    <property type="entry name" value="Glyco_hydro_31_2nd"/>
    <property type="match status" value="1"/>
</dbReference>
<evidence type="ECO:0000256" key="1">
    <source>
        <dbReference type="ARBA" id="ARBA00004240"/>
    </source>
</evidence>
<feature type="domain" description="Glycoside hydrolase family 31 N-terminal" evidence="13">
    <location>
        <begin position="97"/>
        <end position="330"/>
    </location>
</feature>
<dbReference type="InterPro" id="IPR011013">
    <property type="entry name" value="Gal_mutarotase_sf_dom"/>
</dbReference>
<dbReference type="OrthoDB" id="1334205at2759"/>
<dbReference type="GO" id="GO:0005788">
    <property type="term" value="C:endoplasmic reticulum lumen"/>
    <property type="evidence" value="ECO:0007669"/>
    <property type="project" value="EnsemblFungi"/>
</dbReference>
<dbReference type="SUPFAM" id="SSF51445">
    <property type="entry name" value="(Trans)glycosidases"/>
    <property type="match status" value="1"/>
</dbReference>
<dbReference type="GO" id="GO:0017177">
    <property type="term" value="C:glucosidase II complex"/>
    <property type="evidence" value="ECO:0007669"/>
    <property type="project" value="EnsemblFungi"/>
</dbReference>
<dbReference type="Gene3D" id="2.60.40.1180">
    <property type="entry name" value="Golgi alpha-mannosidase II"/>
    <property type="match status" value="2"/>
</dbReference>
<evidence type="ECO:0000256" key="8">
    <source>
        <dbReference type="ARBA" id="ARBA00023295"/>
    </source>
</evidence>
<dbReference type="AlphaFoldDB" id="A7TJL8"/>
<evidence type="ECO:0000256" key="4">
    <source>
        <dbReference type="ARBA" id="ARBA00022729"/>
    </source>
</evidence>
<dbReference type="GO" id="GO:0030246">
    <property type="term" value="F:carbohydrate binding"/>
    <property type="evidence" value="ECO:0007669"/>
    <property type="project" value="InterPro"/>
</dbReference>
<dbReference type="EMBL" id="DS480402">
    <property type="protein sequence ID" value="EDO17561.1"/>
    <property type="molecule type" value="Genomic_DNA"/>
</dbReference>
<evidence type="ECO:0000259" key="14">
    <source>
        <dbReference type="Pfam" id="PF17137"/>
    </source>
</evidence>
<evidence type="ECO:0000313" key="16">
    <source>
        <dbReference type="EMBL" id="EDO17561.1"/>
    </source>
</evidence>
<evidence type="ECO:0000256" key="9">
    <source>
        <dbReference type="ARBA" id="ARBA00042895"/>
    </source>
</evidence>
<comment type="similarity">
    <text evidence="3 10">Belongs to the glycosyl hydrolase 31 family.</text>
</comment>
<dbReference type="CDD" id="cd14752">
    <property type="entry name" value="GH31_N"/>
    <property type="match status" value="1"/>
</dbReference>
<feature type="signal peptide" evidence="11">
    <location>
        <begin position="1"/>
        <end position="22"/>
    </location>
</feature>
<dbReference type="Proteomes" id="UP000000267">
    <property type="component" value="Unassembled WGS sequence"/>
</dbReference>
<feature type="domain" description="Glycoside hydrolase family 31 TIM barrel" evidence="12">
    <location>
        <begin position="373"/>
        <end position="697"/>
    </location>
</feature>
<dbReference type="PANTHER" id="PTHR22762:SF54">
    <property type="entry name" value="BCDNA.GH04962"/>
    <property type="match status" value="1"/>
</dbReference>
<dbReference type="InterPro" id="IPR000322">
    <property type="entry name" value="Glyco_hydro_31_TIM"/>
</dbReference>
<evidence type="ECO:0000256" key="2">
    <source>
        <dbReference type="ARBA" id="ARBA00004833"/>
    </source>
</evidence>
<evidence type="ECO:0000256" key="3">
    <source>
        <dbReference type="ARBA" id="ARBA00007806"/>
    </source>
</evidence>
<accession>A7TJL8</accession>
<reference evidence="16 17" key="1">
    <citation type="journal article" date="2007" name="Proc. Natl. Acad. Sci. U.S.A.">
        <title>Independent sorting-out of thousands of duplicated gene pairs in two yeast species descended from a whole-genome duplication.</title>
        <authorList>
            <person name="Scannell D.R."/>
            <person name="Frank A.C."/>
            <person name="Conant G.C."/>
            <person name="Byrne K.P."/>
            <person name="Woolfit M."/>
            <person name="Wolfe K.H."/>
        </authorList>
    </citation>
    <scope>NUCLEOTIDE SEQUENCE [LARGE SCALE GENOMIC DNA]</scope>
    <source>
        <strain evidence="17">ATCC 22028 / DSM 70294 / BCRC 21397 / CBS 2163 / NBRC 10782 / NRRL Y-8283 / UCD 57-17</strain>
    </source>
</reference>
<dbReference type="Pfam" id="PF17137">
    <property type="entry name" value="DUF5110"/>
    <property type="match status" value="1"/>
</dbReference>
<keyword evidence="7" id="KW-0325">Glycoprotein</keyword>
<evidence type="ECO:0000256" key="7">
    <source>
        <dbReference type="ARBA" id="ARBA00023180"/>
    </source>
</evidence>
<dbReference type="RefSeq" id="XP_001645419.1">
    <property type="nucleotide sequence ID" value="XM_001645369.1"/>
</dbReference>
<keyword evidence="8 10" id="KW-0326">Glycosidase</keyword>
<dbReference type="KEGG" id="vpo:Kpol_534p42"/>
<dbReference type="OMA" id="TVHQPLW"/>
<gene>
    <name evidence="16" type="ORF">Kpol_534p42</name>
</gene>
<dbReference type="PANTHER" id="PTHR22762">
    <property type="entry name" value="ALPHA-GLUCOSIDASE"/>
    <property type="match status" value="1"/>
</dbReference>
<dbReference type="InterPro" id="IPR025887">
    <property type="entry name" value="Glyco_hydro_31_N_dom"/>
</dbReference>
<dbReference type="Gene3D" id="3.20.20.80">
    <property type="entry name" value="Glycosidases"/>
    <property type="match status" value="2"/>
</dbReference>
<dbReference type="eggNOG" id="KOG1066">
    <property type="taxonomic scope" value="Eukaryota"/>
</dbReference>
<dbReference type="Gene3D" id="2.60.40.1760">
    <property type="entry name" value="glycosyl hydrolase (family 31)"/>
    <property type="match status" value="1"/>
</dbReference>